<accession>A0A6N3F5I0</accession>
<proteinExistence type="predicted"/>
<name>A0A6N3F5I0_EUBLI</name>
<protein>
    <submittedName>
        <fullName evidence="1">Uncharacterized protein</fullName>
    </submittedName>
</protein>
<evidence type="ECO:0000313" key="1">
    <source>
        <dbReference type="EMBL" id="VYU47262.1"/>
    </source>
</evidence>
<reference evidence="1" key="1">
    <citation type="submission" date="2019-11" db="EMBL/GenBank/DDBJ databases">
        <authorList>
            <person name="Feng L."/>
        </authorList>
    </citation>
    <scope>NUCLEOTIDE SEQUENCE</scope>
    <source>
        <strain evidence="1">ElimosumLFYP34</strain>
    </source>
</reference>
<gene>
    <name evidence="1" type="ORF">ELLFYP34_00272</name>
</gene>
<dbReference type="EMBL" id="CACRTR010000012">
    <property type="protein sequence ID" value="VYU47262.1"/>
    <property type="molecule type" value="Genomic_DNA"/>
</dbReference>
<dbReference type="AlphaFoldDB" id="A0A6N3F5I0"/>
<organism evidence="1">
    <name type="scientific">Eubacterium limosum</name>
    <dbReference type="NCBI Taxonomy" id="1736"/>
    <lineage>
        <taxon>Bacteria</taxon>
        <taxon>Bacillati</taxon>
        <taxon>Bacillota</taxon>
        <taxon>Clostridia</taxon>
        <taxon>Eubacteriales</taxon>
        <taxon>Eubacteriaceae</taxon>
        <taxon>Eubacterium</taxon>
    </lineage>
</organism>
<sequence length="58" mass="6715">MIFVCQINKKAREIAETTSLSEDTGKQWKKNEKKIIKALDKGLDDPENGRTMPYEELM</sequence>